<dbReference type="Proteomes" id="UP000759443">
    <property type="component" value="Unassembled WGS sequence"/>
</dbReference>
<keyword evidence="8" id="KW-1185">Reference proteome</keyword>
<reference evidence="7 8" key="1">
    <citation type="submission" date="2021-03" db="EMBL/GenBank/DDBJ databases">
        <title>Genomic Encyclopedia of Type Strains, Phase IV (KMG-IV): sequencing the most valuable type-strain genomes for metagenomic binning, comparative biology and taxonomic classification.</title>
        <authorList>
            <person name="Goeker M."/>
        </authorList>
    </citation>
    <scope>NUCLEOTIDE SEQUENCE [LARGE SCALE GENOMIC DNA]</scope>
    <source>
        <strain evidence="7 8">DSM 21600</strain>
    </source>
</reference>
<comment type="subcellular location">
    <subcellularLocation>
        <location evidence="1">Cell membrane</location>
        <topology evidence="1">Multi-pass membrane protein</topology>
    </subcellularLocation>
</comment>
<evidence type="ECO:0000256" key="2">
    <source>
        <dbReference type="ARBA" id="ARBA00022475"/>
    </source>
</evidence>
<dbReference type="PANTHER" id="PTHR30250:SF11">
    <property type="entry name" value="O-ANTIGEN TRANSPORTER-RELATED"/>
    <property type="match status" value="1"/>
</dbReference>
<feature type="transmembrane region" description="Helical" evidence="6">
    <location>
        <begin position="383"/>
        <end position="400"/>
    </location>
</feature>
<evidence type="ECO:0000256" key="1">
    <source>
        <dbReference type="ARBA" id="ARBA00004651"/>
    </source>
</evidence>
<evidence type="ECO:0000256" key="6">
    <source>
        <dbReference type="SAM" id="Phobius"/>
    </source>
</evidence>
<accession>A0ABS4DSH9</accession>
<feature type="transmembrane region" description="Helical" evidence="6">
    <location>
        <begin position="441"/>
        <end position="462"/>
    </location>
</feature>
<feature type="transmembrane region" description="Helical" evidence="6">
    <location>
        <begin position="148"/>
        <end position="175"/>
    </location>
</feature>
<evidence type="ECO:0000313" key="8">
    <source>
        <dbReference type="Proteomes" id="UP000759443"/>
    </source>
</evidence>
<evidence type="ECO:0000256" key="4">
    <source>
        <dbReference type="ARBA" id="ARBA00022989"/>
    </source>
</evidence>
<comment type="caution">
    <text evidence="7">The sequence shown here is derived from an EMBL/GenBank/DDBJ whole genome shotgun (WGS) entry which is preliminary data.</text>
</comment>
<evidence type="ECO:0000313" key="7">
    <source>
        <dbReference type="EMBL" id="MBP1848648.1"/>
    </source>
</evidence>
<feature type="transmembrane region" description="Helical" evidence="6">
    <location>
        <begin position="323"/>
        <end position="347"/>
    </location>
</feature>
<feature type="transmembrane region" description="Helical" evidence="6">
    <location>
        <begin position="289"/>
        <end position="311"/>
    </location>
</feature>
<evidence type="ECO:0000256" key="5">
    <source>
        <dbReference type="ARBA" id="ARBA00023136"/>
    </source>
</evidence>
<evidence type="ECO:0000256" key="3">
    <source>
        <dbReference type="ARBA" id="ARBA00022692"/>
    </source>
</evidence>
<keyword evidence="5 6" id="KW-0472">Membrane</keyword>
<dbReference type="PANTHER" id="PTHR30250">
    <property type="entry name" value="PST FAMILY PREDICTED COLANIC ACID TRANSPORTER"/>
    <property type="match status" value="1"/>
</dbReference>
<feature type="transmembrane region" description="Helical" evidence="6">
    <location>
        <begin position="354"/>
        <end position="377"/>
    </location>
</feature>
<feature type="transmembrane region" description="Helical" evidence="6">
    <location>
        <begin position="407"/>
        <end position="429"/>
    </location>
</feature>
<feature type="transmembrane region" description="Helical" evidence="6">
    <location>
        <begin position="12"/>
        <end position="33"/>
    </location>
</feature>
<dbReference type="Pfam" id="PF13440">
    <property type="entry name" value="Polysacc_synt_3"/>
    <property type="match status" value="1"/>
</dbReference>
<dbReference type="InterPro" id="IPR050833">
    <property type="entry name" value="Poly_Biosynth_Transport"/>
</dbReference>
<name>A0ABS4DSH9_9HYPH</name>
<protein>
    <submittedName>
        <fullName evidence="7">O-antigen/teichoic acid export membrane protein</fullName>
    </submittedName>
</protein>
<feature type="transmembrane region" description="Helical" evidence="6">
    <location>
        <begin position="87"/>
        <end position="106"/>
    </location>
</feature>
<feature type="transmembrane region" description="Helical" evidence="6">
    <location>
        <begin position="242"/>
        <end position="269"/>
    </location>
</feature>
<gene>
    <name evidence="7" type="ORF">J2Z17_000065</name>
</gene>
<proteinExistence type="predicted"/>
<sequence>MQSMLSSSLLNTAAGLLSLFAGLASSIVVARLLGVEGSGIVAYALWLMTIGVQVSGLGLTQALLRFIGRGDDEGGGAALVNAVSRPFALSTGLLSLIGLAYAVLLWQRGRIDDSVIWIGNIVLFAAYGFSTMSLAAAEGLGRFRESTAFAAVGCLIQPFAVLAGGLILGPAGAIFGHVARHLPQALALYRYRAPRSVPSAPITPEMRVYARDNWVSSALSAILTSRVELAIIGFYLTLLDVGYYAVGATMSGMVLQVGLYLAATLVPYLGYHHDRGDHVTLVRVFNRSLLGLTVLIAPIAFGGAAIAPVLIPTLFGASFTPAVHVAVVLLIASLPLAINIAPARLLLATRRSGVTLRVTIVSGLFTVAAIFSIVPVFGGEGAAWIKGGMSFVTLIFYLWYCRRRLDIAVDVASLLKVCVAAGLCAAAAFGTMRLVDGLPGMILGILIGGVIYPMALIALGALPRDLRDSLGQWAGGRLPPGIAGALRWVLLVGPGKPAREEG</sequence>
<keyword evidence="3 6" id="KW-0812">Transmembrane</keyword>
<feature type="transmembrane region" description="Helical" evidence="6">
    <location>
        <begin position="40"/>
        <end position="67"/>
    </location>
</feature>
<feature type="transmembrane region" description="Helical" evidence="6">
    <location>
        <begin position="214"/>
        <end position="236"/>
    </location>
</feature>
<feature type="transmembrane region" description="Helical" evidence="6">
    <location>
        <begin position="115"/>
        <end position="136"/>
    </location>
</feature>
<keyword evidence="2" id="KW-1003">Cell membrane</keyword>
<keyword evidence="4 6" id="KW-1133">Transmembrane helix</keyword>
<dbReference type="RefSeq" id="WP_209941158.1">
    <property type="nucleotide sequence ID" value="NZ_JAGGJU010000001.1"/>
</dbReference>
<organism evidence="7 8">
    <name type="scientific">Rhizobium halophytocola</name>
    <dbReference type="NCBI Taxonomy" id="735519"/>
    <lineage>
        <taxon>Bacteria</taxon>
        <taxon>Pseudomonadati</taxon>
        <taxon>Pseudomonadota</taxon>
        <taxon>Alphaproteobacteria</taxon>
        <taxon>Hyphomicrobiales</taxon>
        <taxon>Rhizobiaceae</taxon>
        <taxon>Rhizobium/Agrobacterium group</taxon>
        <taxon>Rhizobium</taxon>
    </lineage>
</organism>
<dbReference type="EMBL" id="JAGGJU010000001">
    <property type="protein sequence ID" value="MBP1848648.1"/>
    <property type="molecule type" value="Genomic_DNA"/>
</dbReference>